<evidence type="ECO:0000313" key="8">
    <source>
        <dbReference type="EMBL" id="KDR41042.1"/>
    </source>
</evidence>
<evidence type="ECO:0000256" key="2">
    <source>
        <dbReference type="ARBA" id="ARBA00022737"/>
    </source>
</evidence>
<name>A0A069PL02_9BURK</name>
<comment type="caution">
    <text evidence="8">The sequence shown here is derived from an EMBL/GenBank/DDBJ whole genome shotgun (WGS) entry which is preliminary data.</text>
</comment>
<dbReference type="AlphaFoldDB" id="A0A069PL02"/>
<sequence>MIGFWLAAGAMLAGALFCVARPLMRRAEEGSTPGGRALLVTLYQGELARADAELHAGTLSPELHAVTRRDIEARLLEDVGPAQSAAAPAEAPASAAATARSLATRAGTAALLIALIPAGAFALYLQLGAPAALMLDDAGVEPHEMTTGSVELMVSRLAMRLRDQPDDAPGWSMLARSYQVLERPDDAAAAYARAVALAPGDAQLRADYADALASAQDGSLAGPAQQQIDAALAIDPTNPKALALAGSAAQDRRDFGAALGYWQRLEASLAPDSPAAEQARRKVEETRARLAGRAPAK</sequence>
<comment type="subcellular location">
    <subcellularLocation>
        <location evidence="1">Cell envelope</location>
    </subcellularLocation>
</comment>
<dbReference type="GO" id="GO:0017004">
    <property type="term" value="P:cytochrome complex assembly"/>
    <property type="evidence" value="ECO:0007669"/>
    <property type="project" value="UniProtKB-KW"/>
</dbReference>
<evidence type="ECO:0000256" key="3">
    <source>
        <dbReference type="ARBA" id="ARBA00022748"/>
    </source>
</evidence>
<dbReference type="EMBL" id="JFHC01000032">
    <property type="protein sequence ID" value="KDR41042.1"/>
    <property type="molecule type" value="Genomic_DNA"/>
</dbReference>
<feature type="compositionally biased region" description="Basic and acidic residues" evidence="6">
    <location>
        <begin position="278"/>
        <end position="288"/>
    </location>
</feature>
<proteinExistence type="predicted"/>
<dbReference type="RefSeq" id="WP_051672670.1">
    <property type="nucleotide sequence ID" value="NZ_CADFFX010000028.1"/>
</dbReference>
<evidence type="ECO:0000259" key="7">
    <source>
        <dbReference type="Pfam" id="PF23914"/>
    </source>
</evidence>
<dbReference type="STRING" id="60547.GCA_000751215_00118"/>
<dbReference type="InterPro" id="IPR051263">
    <property type="entry name" value="C-type_cytochrome_biogenesis"/>
</dbReference>
<keyword evidence="2" id="KW-0677">Repeat</keyword>
<dbReference type="Pfam" id="PF23914">
    <property type="entry name" value="TPR_CcmH_CycH"/>
    <property type="match status" value="1"/>
</dbReference>
<dbReference type="Gene3D" id="1.25.40.10">
    <property type="entry name" value="Tetratricopeptide repeat domain"/>
    <property type="match status" value="1"/>
</dbReference>
<dbReference type="PANTHER" id="PTHR47870">
    <property type="entry name" value="CYTOCHROME C-TYPE BIOGENESIS PROTEIN CCMH"/>
    <property type="match status" value="1"/>
</dbReference>
<dbReference type="GO" id="GO:0005886">
    <property type="term" value="C:plasma membrane"/>
    <property type="evidence" value="ECO:0007669"/>
    <property type="project" value="TreeGrafter"/>
</dbReference>
<evidence type="ECO:0000256" key="1">
    <source>
        <dbReference type="ARBA" id="ARBA00004196"/>
    </source>
</evidence>
<evidence type="ECO:0000256" key="4">
    <source>
        <dbReference type="ARBA" id="ARBA00022803"/>
    </source>
</evidence>
<gene>
    <name evidence="8" type="ORF">BG61_21185</name>
</gene>
<dbReference type="InterPro" id="IPR011990">
    <property type="entry name" value="TPR-like_helical_dom_sf"/>
</dbReference>
<dbReference type="InterPro" id="IPR019734">
    <property type="entry name" value="TPR_rpt"/>
</dbReference>
<dbReference type="Proteomes" id="UP000027466">
    <property type="component" value="Unassembled WGS sequence"/>
</dbReference>
<dbReference type="PROSITE" id="PS50005">
    <property type="entry name" value="TPR"/>
    <property type="match status" value="1"/>
</dbReference>
<keyword evidence="9" id="KW-1185">Reference proteome</keyword>
<keyword evidence="4 5" id="KW-0802">TPR repeat</keyword>
<reference evidence="8 9" key="1">
    <citation type="submission" date="2014-03" db="EMBL/GenBank/DDBJ databases">
        <title>Draft Genome Sequences of Four Burkholderia Strains.</title>
        <authorList>
            <person name="Liu X.Y."/>
            <person name="Li C.X."/>
            <person name="Xu J.H."/>
        </authorList>
    </citation>
    <scope>NUCLEOTIDE SEQUENCE [LARGE SCALE GENOMIC DNA]</scope>
    <source>
        <strain evidence="8 9">DSM 50014</strain>
    </source>
</reference>
<feature type="repeat" description="TPR" evidence="5">
    <location>
        <begin position="168"/>
        <end position="201"/>
    </location>
</feature>
<keyword evidence="3" id="KW-0201">Cytochrome c-type biogenesis</keyword>
<protein>
    <submittedName>
        <fullName evidence="8">Cytochrome C biogenesis protein CycH</fullName>
    </submittedName>
</protein>
<evidence type="ECO:0000313" key="9">
    <source>
        <dbReference type="Proteomes" id="UP000027466"/>
    </source>
</evidence>
<organism evidence="8 9">
    <name type="scientific">Caballeronia glathei</name>
    <dbReference type="NCBI Taxonomy" id="60547"/>
    <lineage>
        <taxon>Bacteria</taxon>
        <taxon>Pseudomonadati</taxon>
        <taxon>Pseudomonadota</taxon>
        <taxon>Betaproteobacteria</taxon>
        <taxon>Burkholderiales</taxon>
        <taxon>Burkholderiaceae</taxon>
        <taxon>Caballeronia</taxon>
    </lineage>
</organism>
<evidence type="ECO:0000256" key="6">
    <source>
        <dbReference type="SAM" id="MobiDB-lite"/>
    </source>
</evidence>
<feature type="region of interest" description="Disordered" evidence="6">
    <location>
        <begin position="270"/>
        <end position="297"/>
    </location>
</feature>
<dbReference type="GO" id="GO:0030313">
    <property type="term" value="C:cell envelope"/>
    <property type="evidence" value="ECO:0007669"/>
    <property type="project" value="UniProtKB-SubCell"/>
</dbReference>
<accession>A0A069PL02</accession>
<dbReference type="NCBIfam" id="TIGR03142">
    <property type="entry name" value="cytochro_ccmI"/>
    <property type="match status" value="1"/>
</dbReference>
<dbReference type="InterPro" id="IPR056413">
    <property type="entry name" value="TPR_CcmH_CycH"/>
</dbReference>
<dbReference type="InterPro" id="IPR017560">
    <property type="entry name" value="Cyt_c_biogenesis_CcmI"/>
</dbReference>
<feature type="domain" description="Cytochrome c-type biogenesis protein H TPR" evidence="7">
    <location>
        <begin position="155"/>
        <end position="275"/>
    </location>
</feature>
<dbReference type="PANTHER" id="PTHR47870:SF4">
    <property type="entry name" value="CYTOCHROME C-TYPE BIOGENESIS PROTEIN CYCH"/>
    <property type="match status" value="1"/>
</dbReference>
<dbReference type="SUPFAM" id="SSF48452">
    <property type="entry name" value="TPR-like"/>
    <property type="match status" value="1"/>
</dbReference>
<evidence type="ECO:0000256" key="5">
    <source>
        <dbReference type="PROSITE-ProRule" id="PRU00339"/>
    </source>
</evidence>